<dbReference type="RefSeq" id="WP_016195779.1">
    <property type="nucleotide sequence ID" value="NZ_AQPN01000090.1"/>
</dbReference>
<dbReference type="Pfam" id="PF03629">
    <property type="entry name" value="SASA"/>
    <property type="match status" value="1"/>
</dbReference>
<gene>
    <name evidence="4" type="ORF">ADIARSV_2548</name>
</gene>
<name>R9GR37_9SPHI</name>
<dbReference type="OrthoDB" id="9795554at2"/>
<dbReference type="Proteomes" id="UP000014174">
    <property type="component" value="Unassembled WGS sequence"/>
</dbReference>
<evidence type="ECO:0000313" key="4">
    <source>
        <dbReference type="EMBL" id="EOR94307.1"/>
    </source>
</evidence>
<dbReference type="InterPro" id="IPR052940">
    <property type="entry name" value="Carb_Esterase_6"/>
</dbReference>
<dbReference type="PANTHER" id="PTHR31988">
    <property type="entry name" value="ESTERASE, PUTATIVE (DUF303)-RELATED"/>
    <property type="match status" value="1"/>
</dbReference>
<dbReference type="STRING" id="1150600.ADIARSV_2548"/>
<feature type="chain" id="PRO_5004472247" evidence="2">
    <location>
        <begin position="29"/>
        <end position="286"/>
    </location>
</feature>
<comment type="caution">
    <text evidence="4">The sequence shown here is derived from an EMBL/GenBank/DDBJ whole genome shotgun (WGS) entry which is preliminary data.</text>
</comment>
<feature type="domain" description="Sialate O-acetylesterase" evidence="3">
    <location>
        <begin position="48"/>
        <end position="281"/>
    </location>
</feature>
<evidence type="ECO:0000259" key="3">
    <source>
        <dbReference type="Pfam" id="PF03629"/>
    </source>
</evidence>
<keyword evidence="1" id="KW-0378">Hydrolase</keyword>
<feature type="signal peptide" evidence="2">
    <location>
        <begin position="1"/>
        <end position="28"/>
    </location>
</feature>
<dbReference type="GO" id="GO:0016788">
    <property type="term" value="F:hydrolase activity, acting on ester bonds"/>
    <property type="evidence" value="ECO:0007669"/>
    <property type="project" value="UniProtKB-ARBA"/>
</dbReference>
<proteinExistence type="predicted"/>
<evidence type="ECO:0000313" key="5">
    <source>
        <dbReference type="Proteomes" id="UP000014174"/>
    </source>
</evidence>
<dbReference type="AlphaFoldDB" id="R9GR37"/>
<accession>R9GR37</accession>
<keyword evidence="5" id="KW-1185">Reference proteome</keyword>
<dbReference type="SUPFAM" id="SSF52266">
    <property type="entry name" value="SGNH hydrolase"/>
    <property type="match status" value="1"/>
</dbReference>
<organism evidence="4 5">
    <name type="scientific">Arcticibacter svalbardensis MN12-7</name>
    <dbReference type="NCBI Taxonomy" id="1150600"/>
    <lineage>
        <taxon>Bacteria</taxon>
        <taxon>Pseudomonadati</taxon>
        <taxon>Bacteroidota</taxon>
        <taxon>Sphingobacteriia</taxon>
        <taxon>Sphingobacteriales</taxon>
        <taxon>Sphingobacteriaceae</taxon>
        <taxon>Arcticibacter</taxon>
    </lineage>
</organism>
<evidence type="ECO:0000256" key="2">
    <source>
        <dbReference type="SAM" id="SignalP"/>
    </source>
</evidence>
<dbReference type="PANTHER" id="PTHR31988:SF19">
    <property type="entry name" value="9-O-ACETYL-N-ACETYLNEURAMINIC ACID DEACETYLASE-RELATED"/>
    <property type="match status" value="1"/>
</dbReference>
<dbReference type="eggNOG" id="COG1409">
    <property type="taxonomic scope" value="Bacteria"/>
</dbReference>
<dbReference type="EMBL" id="AQPN01000090">
    <property type="protein sequence ID" value="EOR94307.1"/>
    <property type="molecule type" value="Genomic_DNA"/>
</dbReference>
<dbReference type="InterPro" id="IPR036514">
    <property type="entry name" value="SGNH_hydro_sf"/>
</dbReference>
<reference evidence="4 5" key="1">
    <citation type="journal article" date="2013" name="Genome Announc.">
        <title>Draft Genome Sequence of Arcticibacter svalbardensis Strain MN12-7T, a Member of the Family Sphingobacteriaceae Isolated from an Arctic Soil Sample.</title>
        <authorList>
            <person name="Shivaji S."/>
            <person name="Ara S."/>
            <person name="Prasad S."/>
            <person name="Manasa B.P."/>
            <person name="Begum Z."/>
            <person name="Singh A."/>
            <person name="Kumar Pinnaka A."/>
        </authorList>
    </citation>
    <scope>NUCLEOTIDE SEQUENCE [LARGE SCALE GENOMIC DNA]</scope>
    <source>
        <strain evidence="4 5">MN12-7</strain>
    </source>
</reference>
<dbReference type="InterPro" id="IPR005181">
    <property type="entry name" value="SASA"/>
</dbReference>
<keyword evidence="2" id="KW-0732">Signal</keyword>
<evidence type="ECO:0000256" key="1">
    <source>
        <dbReference type="ARBA" id="ARBA00022801"/>
    </source>
</evidence>
<sequence length="286" mass="31817">MKYLHSIKRQCKKLLFLFCILLNVNAEAQTLRPAVREIVSQPLSGTQFELYLLIGQSNMAGRGILEPVDILPDRHVLRLNKEMKWEVAKDPLHFDKPAAAVGPGFTFGKDLAQIDTSKIIGLIPSAVGGTPIAAWHAGVYYEPTKTYPYDDAIKRAREAMKQGTLKGVIWDQGESDSNVKNSAVYGVRLKELIENLRSDLGIPDLAFVAAQLPDYQIHKIDTAGNERINHGVEVINKAIADLEIKNYAFIDAKDVKDIGDHTHLDAPSARLMGHRYANAMQKLVHK</sequence>
<dbReference type="Gene3D" id="3.40.50.1110">
    <property type="entry name" value="SGNH hydrolase"/>
    <property type="match status" value="1"/>
</dbReference>
<protein>
    <submittedName>
        <fullName evidence="4">Putative acetyl xylan esterase AxeA</fullName>
    </submittedName>
</protein>